<dbReference type="SMART" id="SM00186">
    <property type="entry name" value="FBG"/>
    <property type="match status" value="1"/>
</dbReference>
<protein>
    <submittedName>
        <fullName evidence="3">Fibrinogen C-terminal domain-containing protein</fullName>
    </submittedName>
</protein>
<name>A0A182JIB9_ANOAO</name>
<dbReference type="InterPro" id="IPR002181">
    <property type="entry name" value="Fibrinogen_a/b/g_C_dom"/>
</dbReference>
<dbReference type="InterPro" id="IPR014716">
    <property type="entry name" value="Fibrinogen_a/b/g_C_1"/>
</dbReference>
<dbReference type="InterPro" id="IPR050373">
    <property type="entry name" value="Fibrinogen_C-term_domain"/>
</dbReference>
<dbReference type="PROSITE" id="PS00514">
    <property type="entry name" value="FIBRINOGEN_C_1"/>
    <property type="match status" value="1"/>
</dbReference>
<dbReference type="GO" id="GO:0005615">
    <property type="term" value="C:extracellular space"/>
    <property type="evidence" value="ECO:0007669"/>
    <property type="project" value="TreeGrafter"/>
</dbReference>
<dbReference type="InterPro" id="IPR020837">
    <property type="entry name" value="Fibrinogen_CS"/>
</dbReference>
<comment type="function">
    <text evidence="2">Lectin involved in innate immunity. Agglutinates all types of human erythrocytes, Gram-positive and Gram-negative bacteria. Has a stronger agglutinating activity towards Gram-negative bacteria than towards Gram-positive bacteria. Specifically recognizes acetyl group-containing substances on agglutinated cells. The hemagglutinating activity was inhibited by EDTA, acetyl group-containing mono- and disaccharides, N-acetyl derivatives of amino acids, other acetyl group-containing substances, propionamide and benzamide. Enhances the antimicrobial activity of big defensin against Gram-positive bacteria but not against Gram-negative bacteria.</text>
</comment>
<proteinExistence type="predicted"/>
<keyword evidence="1" id="KW-1015">Disulfide bond</keyword>
<sequence length="220" mass="25246">MSRGSKYTSCKDVPFHVTGTYQIQPEKPFKEPMTVLCDQDYESGGWTVIQHRFDGTMNFYRNWQEYKEGFGNLEGEFWLGLDRIHQLTASQPHELVVLLEDYDGNKTYAKYDQFEIGSEQQKYAITKIGTYSGTAGDSMGELSGMKFSTLDSDNDTWGDSCAVTYIGAWWYGACHKSNLNGKYWRGDTKEYASGMVWHTFRGHHHSLKTSKMMIRPKLSS</sequence>
<dbReference type="EnsemblMetazoa" id="AATE018629-RA">
    <property type="protein sequence ID" value="AATE018629-PA.1"/>
    <property type="gene ID" value="AATE018629"/>
</dbReference>
<organism evidence="3">
    <name type="scientific">Anopheles atroparvus</name>
    <name type="common">European mosquito</name>
    <dbReference type="NCBI Taxonomy" id="41427"/>
    <lineage>
        <taxon>Eukaryota</taxon>
        <taxon>Metazoa</taxon>
        <taxon>Ecdysozoa</taxon>
        <taxon>Arthropoda</taxon>
        <taxon>Hexapoda</taxon>
        <taxon>Insecta</taxon>
        <taxon>Pterygota</taxon>
        <taxon>Neoptera</taxon>
        <taxon>Endopterygota</taxon>
        <taxon>Diptera</taxon>
        <taxon>Nematocera</taxon>
        <taxon>Culicoidea</taxon>
        <taxon>Culicidae</taxon>
        <taxon>Anophelinae</taxon>
        <taxon>Anopheles</taxon>
    </lineage>
</organism>
<reference evidence="3" key="1">
    <citation type="submission" date="2022-08" db="UniProtKB">
        <authorList>
            <consortium name="EnsemblMetazoa"/>
        </authorList>
    </citation>
    <scope>IDENTIFICATION</scope>
    <source>
        <strain evidence="3">EBRO</strain>
    </source>
</reference>
<accession>A0A182JIB9</accession>
<dbReference type="CDD" id="cd00087">
    <property type="entry name" value="FReD"/>
    <property type="match status" value="1"/>
</dbReference>
<evidence type="ECO:0000256" key="2">
    <source>
        <dbReference type="ARBA" id="ARBA00053344"/>
    </source>
</evidence>
<dbReference type="STRING" id="41427.A0A182JIB9"/>
<evidence type="ECO:0000256" key="1">
    <source>
        <dbReference type="ARBA" id="ARBA00023157"/>
    </source>
</evidence>
<dbReference type="PROSITE" id="PS51406">
    <property type="entry name" value="FIBRINOGEN_C_2"/>
    <property type="match status" value="1"/>
</dbReference>
<dbReference type="Pfam" id="PF00147">
    <property type="entry name" value="Fibrinogen_C"/>
    <property type="match status" value="1"/>
</dbReference>
<dbReference type="FunFam" id="3.90.215.10:FF:000001">
    <property type="entry name" value="Tenascin isoform 1"/>
    <property type="match status" value="1"/>
</dbReference>
<dbReference type="PANTHER" id="PTHR19143:SF327">
    <property type="entry name" value="FI21813P1-RELATED"/>
    <property type="match status" value="1"/>
</dbReference>
<dbReference type="SUPFAM" id="SSF56496">
    <property type="entry name" value="Fibrinogen C-terminal domain-like"/>
    <property type="match status" value="1"/>
</dbReference>
<dbReference type="PANTHER" id="PTHR19143">
    <property type="entry name" value="FIBRINOGEN/TENASCIN/ANGIOPOEITIN"/>
    <property type="match status" value="1"/>
</dbReference>
<dbReference type="InterPro" id="IPR036056">
    <property type="entry name" value="Fibrinogen-like_C"/>
</dbReference>
<dbReference type="Gene3D" id="3.90.215.10">
    <property type="entry name" value="Gamma Fibrinogen, chain A, domain 1"/>
    <property type="match status" value="1"/>
</dbReference>
<dbReference type="AlphaFoldDB" id="A0A182JIB9"/>
<dbReference type="VEuPathDB" id="VectorBase:AATE018629"/>
<evidence type="ECO:0000313" key="3">
    <source>
        <dbReference type="EnsemblMetazoa" id="AATE018629-PA.1"/>
    </source>
</evidence>
<dbReference type="GO" id="GO:0030246">
    <property type="term" value="F:carbohydrate binding"/>
    <property type="evidence" value="ECO:0007669"/>
    <property type="project" value="UniProtKB-ARBA"/>
</dbReference>